<keyword evidence="3" id="KW-0503">Monooxygenase</keyword>
<evidence type="ECO:0000313" key="4">
    <source>
        <dbReference type="EMBL" id="KAJ7662490.1"/>
    </source>
</evidence>
<comment type="caution">
    <text evidence="4">The sequence shown here is derived from an EMBL/GenBank/DDBJ whole genome shotgun (WGS) entry which is preliminary data.</text>
</comment>
<dbReference type="AlphaFoldDB" id="A0AAD7CTH9"/>
<accession>A0AAD7CTH9</accession>
<sequence>MTASGERLPADLVVCADGIKSAVRCAVNGEPVEPVDTGDVAYRILVPAAPLLADPEMRHLVENAWAVHWMGPEGHAVGYPLHGGQLCIWRSEVDNAHLVTRFADWCPEVRKLCALTGTYLKWKLADFAQLGRWVHPAGRVALLGDSSQGAAQATEDAATLAAALRAHDTMRAALAAYEAHRKPRAGYVARNTRVLQEWLHLYDGPEKERRDELMRHDTSDNPVFWAHSARRDWLFGQDATALTLDAIPALPPIPHSEASVYKDRQDL</sequence>
<evidence type="ECO:0000313" key="5">
    <source>
        <dbReference type="Proteomes" id="UP001221757"/>
    </source>
</evidence>
<proteinExistence type="inferred from homology"/>
<dbReference type="SUPFAM" id="SSF54373">
    <property type="entry name" value="FAD-linked reductases, C-terminal domain"/>
    <property type="match status" value="1"/>
</dbReference>
<organism evidence="4 5">
    <name type="scientific">Mycena rosella</name>
    <name type="common">Pink bonnet</name>
    <name type="synonym">Agaricus rosellus</name>
    <dbReference type="NCBI Taxonomy" id="1033263"/>
    <lineage>
        <taxon>Eukaryota</taxon>
        <taxon>Fungi</taxon>
        <taxon>Dikarya</taxon>
        <taxon>Basidiomycota</taxon>
        <taxon>Agaricomycotina</taxon>
        <taxon>Agaricomycetes</taxon>
        <taxon>Agaricomycetidae</taxon>
        <taxon>Agaricales</taxon>
        <taxon>Marasmiineae</taxon>
        <taxon>Mycenaceae</taxon>
        <taxon>Mycena</taxon>
    </lineage>
</organism>
<dbReference type="SUPFAM" id="SSF51905">
    <property type="entry name" value="FAD/NAD(P)-binding domain"/>
    <property type="match status" value="1"/>
</dbReference>
<protein>
    <recommendedName>
        <fullName evidence="6">FAD-binding domain-containing protein</fullName>
    </recommendedName>
</protein>
<dbReference type="PANTHER" id="PTHR13789">
    <property type="entry name" value="MONOOXYGENASE"/>
    <property type="match status" value="1"/>
</dbReference>
<name>A0AAD7CTH9_MYCRO</name>
<dbReference type="Gene3D" id="3.50.50.60">
    <property type="entry name" value="FAD/NAD(P)-binding domain"/>
    <property type="match status" value="1"/>
</dbReference>
<dbReference type="Proteomes" id="UP001221757">
    <property type="component" value="Unassembled WGS sequence"/>
</dbReference>
<dbReference type="InterPro" id="IPR036188">
    <property type="entry name" value="FAD/NAD-bd_sf"/>
</dbReference>
<keyword evidence="2" id="KW-0560">Oxidoreductase</keyword>
<dbReference type="EMBL" id="JARKIE010000239">
    <property type="protein sequence ID" value="KAJ7662490.1"/>
    <property type="molecule type" value="Genomic_DNA"/>
</dbReference>
<evidence type="ECO:0008006" key="6">
    <source>
        <dbReference type="Google" id="ProtNLM"/>
    </source>
</evidence>
<gene>
    <name evidence="4" type="ORF">B0H17DRAFT_1162930</name>
</gene>
<dbReference type="PANTHER" id="PTHR13789:SF147">
    <property type="entry name" value="PUTATIVE (AFU_ORTHOLOGUE AFUA_2G01950)-RELATED"/>
    <property type="match status" value="1"/>
</dbReference>
<evidence type="ECO:0000256" key="2">
    <source>
        <dbReference type="ARBA" id="ARBA00023002"/>
    </source>
</evidence>
<dbReference type="InterPro" id="IPR050493">
    <property type="entry name" value="FAD-dep_Monooxygenase_BioMet"/>
</dbReference>
<evidence type="ECO:0000256" key="3">
    <source>
        <dbReference type="ARBA" id="ARBA00023033"/>
    </source>
</evidence>
<comment type="similarity">
    <text evidence="1">Belongs to the paxM FAD-dependent monooxygenase family.</text>
</comment>
<reference evidence="4" key="1">
    <citation type="submission" date="2023-03" db="EMBL/GenBank/DDBJ databases">
        <title>Massive genome expansion in bonnet fungi (Mycena s.s.) driven by repeated elements and novel gene families across ecological guilds.</title>
        <authorList>
            <consortium name="Lawrence Berkeley National Laboratory"/>
            <person name="Harder C.B."/>
            <person name="Miyauchi S."/>
            <person name="Viragh M."/>
            <person name="Kuo A."/>
            <person name="Thoen E."/>
            <person name="Andreopoulos B."/>
            <person name="Lu D."/>
            <person name="Skrede I."/>
            <person name="Drula E."/>
            <person name="Henrissat B."/>
            <person name="Morin E."/>
            <person name="Kohler A."/>
            <person name="Barry K."/>
            <person name="LaButti K."/>
            <person name="Morin E."/>
            <person name="Salamov A."/>
            <person name="Lipzen A."/>
            <person name="Mereny Z."/>
            <person name="Hegedus B."/>
            <person name="Baldrian P."/>
            <person name="Stursova M."/>
            <person name="Weitz H."/>
            <person name="Taylor A."/>
            <person name="Grigoriev I.V."/>
            <person name="Nagy L.G."/>
            <person name="Martin F."/>
            <person name="Kauserud H."/>
        </authorList>
    </citation>
    <scope>NUCLEOTIDE SEQUENCE</scope>
    <source>
        <strain evidence="4">CBHHK067</strain>
    </source>
</reference>
<keyword evidence="5" id="KW-1185">Reference proteome</keyword>
<evidence type="ECO:0000256" key="1">
    <source>
        <dbReference type="ARBA" id="ARBA00007992"/>
    </source>
</evidence>
<dbReference type="GO" id="GO:0004497">
    <property type="term" value="F:monooxygenase activity"/>
    <property type="evidence" value="ECO:0007669"/>
    <property type="project" value="UniProtKB-KW"/>
</dbReference>